<dbReference type="InterPro" id="IPR027417">
    <property type="entry name" value="P-loop_NTPase"/>
</dbReference>
<comment type="caution">
    <text evidence="1">The sequence shown here is derived from an EMBL/GenBank/DDBJ whole genome shotgun (WGS) entry which is preliminary data.</text>
</comment>
<dbReference type="PANTHER" id="PTHR32301:SF6">
    <property type="entry name" value="GOLVESIN-RELATED"/>
    <property type="match status" value="1"/>
</dbReference>
<accession>A0A7W5DXC6</accession>
<sequence length="237" mass="27427">MFWSKPKKLLFEHVPKCGGNSIRAFLKQSYSSEKSFLLNGGSPHSSIESFKDLPKPQRHSFQFVFGHGAHRLRRHCDPEMLAATILRDPIDRIVSHYYFVAASPDHYLYEQLTAEEMTLAEYARSNISGELTNNYACRFLEIDNEEAMLSPQATVDRAFDLLSNDYSIVGTLENLDESMMAIKKMFRLRKRWVNQKLNVTKQRKSKSEISDEERQAIQESNSIDIELYRRVLAISPK</sequence>
<dbReference type="InterPro" id="IPR053259">
    <property type="entry name" value="Golvesin-related_Golgi"/>
</dbReference>
<name>A0A7W5DXC6_9BACT</name>
<dbReference type="Gene3D" id="3.40.50.300">
    <property type="entry name" value="P-loop containing nucleotide triphosphate hydrolases"/>
    <property type="match status" value="1"/>
</dbReference>
<dbReference type="GO" id="GO:0016020">
    <property type="term" value="C:membrane"/>
    <property type="evidence" value="ECO:0007669"/>
    <property type="project" value="InterPro"/>
</dbReference>
<keyword evidence="2" id="KW-1185">Reference proteome</keyword>
<protein>
    <recommendedName>
        <fullName evidence="3">Sulfotransferase family protein</fullName>
    </recommendedName>
</protein>
<dbReference type="InterPro" id="IPR005331">
    <property type="entry name" value="Sulfotransferase"/>
</dbReference>
<dbReference type="GO" id="GO:0008146">
    <property type="term" value="F:sulfotransferase activity"/>
    <property type="evidence" value="ECO:0007669"/>
    <property type="project" value="InterPro"/>
</dbReference>
<dbReference type="SUPFAM" id="SSF52540">
    <property type="entry name" value="P-loop containing nucleoside triphosphate hydrolases"/>
    <property type="match status" value="1"/>
</dbReference>
<proteinExistence type="predicted"/>
<organism evidence="1 2">
    <name type="scientific">Aporhodopirellula rubra</name>
    <dbReference type="NCBI Taxonomy" id="980271"/>
    <lineage>
        <taxon>Bacteria</taxon>
        <taxon>Pseudomonadati</taxon>
        <taxon>Planctomycetota</taxon>
        <taxon>Planctomycetia</taxon>
        <taxon>Pirellulales</taxon>
        <taxon>Pirellulaceae</taxon>
        <taxon>Aporhodopirellula</taxon>
    </lineage>
</organism>
<evidence type="ECO:0000313" key="2">
    <source>
        <dbReference type="Proteomes" id="UP000536179"/>
    </source>
</evidence>
<dbReference type="Pfam" id="PF03567">
    <property type="entry name" value="Sulfotransfer_2"/>
    <property type="match status" value="1"/>
</dbReference>
<dbReference type="PANTHER" id="PTHR32301">
    <property type="entry name" value="COUNTIN RECEPTOR CNR3-RELATED"/>
    <property type="match status" value="1"/>
</dbReference>
<evidence type="ECO:0008006" key="3">
    <source>
        <dbReference type="Google" id="ProtNLM"/>
    </source>
</evidence>
<dbReference type="RefSeq" id="WP_184304671.1">
    <property type="nucleotide sequence ID" value="NZ_JACHXU010000006.1"/>
</dbReference>
<gene>
    <name evidence="1" type="ORF">FHS27_002089</name>
</gene>
<dbReference type="EMBL" id="JACHXU010000006">
    <property type="protein sequence ID" value="MBB3206280.1"/>
    <property type="molecule type" value="Genomic_DNA"/>
</dbReference>
<dbReference type="Proteomes" id="UP000536179">
    <property type="component" value="Unassembled WGS sequence"/>
</dbReference>
<evidence type="ECO:0000313" key="1">
    <source>
        <dbReference type="EMBL" id="MBB3206280.1"/>
    </source>
</evidence>
<dbReference type="AlphaFoldDB" id="A0A7W5DXC6"/>
<reference evidence="1 2" key="1">
    <citation type="submission" date="2020-08" db="EMBL/GenBank/DDBJ databases">
        <title>Genomic Encyclopedia of Type Strains, Phase III (KMG-III): the genomes of soil and plant-associated and newly described type strains.</title>
        <authorList>
            <person name="Whitman W."/>
        </authorList>
    </citation>
    <scope>NUCLEOTIDE SEQUENCE [LARGE SCALE GENOMIC DNA]</scope>
    <source>
        <strain evidence="1 2">CECT 8075</strain>
    </source>
</reference>